<dbReference type="Pfam" id="PF11964">
    <property type="entry name" value="SpoIIAA-like"/>
    <property type="match status" value="2"/>
</dbReference>
<organism evidence="1 2">
    <name type="scientific">Pontibacter oryzae</name>
    <dbReference type="NCBI Taxonomy" id="2304593"/>
    <lineage>
        <taxon>Bacteria</taxon>
        <taxon>Pseudomonadati</taxon>
        <taxon>Bacteroidota</taxon>
        <taxon>Cytophagia</taxon>
        <taxon>Cytophagales</taxon>
        <taxon>Hymenobacteraceae</taxon>
        <taxon>Pontibacter</taxon>
    </lineage>
</organism>
<dbReference type="SUPFAM" id="SSF52091">
    <property type="entry name" value="SpoIIaa-like"/>
    <property type="match status" value="2"/>
</dbReference>
<reference evidence="2" key="1">
    <citation type="submission" date="2018-08" db="EMBL/GenBank/DDBJ databases">
        <title>Mucilaginibacter sp. MYSH2.</title>
        <authorList>
            <person name="Seo T."/>
        </authorList>
    </citation>
    <scope>NUCLEOTIDE SEQUENCE [LARGE SCALE GENOMIC DNA]</scope>
    <source>
        <strain evidence="2">KIRAN</strain>
    </source>
</reference>
<dbReference type="RefSeq" id="WP_119431936.1">
    <property type="nucleotide sequence ID" value="NZ_QWGE01000003.1"/>
</dbReference>
<dbReference type="InterPro" id="IPR021866">
    <property type="entry name" value="SpoIIAA-like"/>
</dbReference>
<evidence type="ECO:0000313" key="1">
    <source>
        <dbReference type="EMBL" id="RIJ37279.1"/>
    </source>
</evidence>
<keyword evidence="2" id="KW-1185">Reference proteome</keyword>
<dbReference type="AlphaFoldDB" id="A0A399S431"/>
<comment type="caution">
    <text evidence="1">The sequence shown here is derived from an EMBL/GenBank/DDBJ whole genome shotgun (WGS) entry which is preliminary data.</text>
</comment>
<name>A0A399S431_9BACT</name>
<dbReference type="InterPro" id="IPR036513">
    <property type="entry name" value="STAS_dom_sf"/>
</dbReference>
<accession>A0A399S431</accession>
<evidence type="ECO:0000313" key="2">
    <source>
        <dbReference type="Proteomes" id="UP000266005"/>
    </source>
</evidence>
<dbReference type="Proteomes" id="UP000266005">
    <property type="component" value="Unassembled WGS sequence"/>
</dbReference>
<protein>
    <submittedName>
        <fullName evidence="1">STAS/SEC14 domain-containing protein</fullName>
    </submittedName>
</protein>
<dbReference type="EMBL" id="QWGE01000003">
    <property type="protein sequence ID" value="RIJ37279.1"/>
    <property type="molecule type" value="Genomic_DNA"/>
</dbReference>
<dbReference type="InterPro" id="IPR038396">
    <property type="entry name" value="SpoIIAA-like_sf"/>
</dbReference>
<gene>
    <name evidence="1" type="ORF">D1627_09060</name>
</gene>
<proteinExistence type="predicted"/>
<dbReference type="Gene3D" id="3.40.50.10600">
    <property type="entry name" value="SpoIIaa-like domains"/>
    <property type="match status" value="2"/>
</dbReference>
<sequence>MISIIHFEEDNIAGFLLQRHIDDSGIRALVHEMEEKTSHSDKVCLYFEFENFGDWDSVQSFFDTLKLRFHSWDKIARYVIVTDKDWVKKQSRLANFLTPHFEVRAFGMAEKAQALEWLKKPFATPDNPGIAVLEAMPAHVVGVATIGKLTSSDFLAIDNLLKEHVQHNQELRLYLEVLHHNGATPTAMWEELRHGVKYHGKLSKVAIAGHQDWLQESRPGEAHAVNMKFFKLDERDMAIDWLR</sequence>
<dbReference type="OrthoDB" id="1447828at2"/>